<dbReference type="AlphaFoldDB" id="A0AAD6TBL3"/>
<keyword evidence="3" id="KW-1185">Reference proteome</keyword>
<feature type="compositionally biased region" description="Polar residues" evidence="1">
    <location>
        <begin position="199"/>
        <end position="214"/>
    </location>
</feature>
<organism evidence="2 3">
    <name type="scientific">Mycena alexandri</name>
    <dbReference type="NCBI Taxonomy" id="1745969"/>
    <lineage>
        <taxon>Eukaryota</taxon>
        <taxon>Fungi</taxon>
        <taxon>Dikarya</taxon>
        <taxon>Basidiomycota</taxon>
        <taxon>Agaricomycotina</taxon>
        <taxon>Agaricomycetes</taxon>
        <taxon>Agaricomycetidae</taxon>
        <taxon>Agaricales</taxon>
        <taxon>Marasmiineae</taxon>
        <taxon>Mycenaceae</taxon>
        <taxon>Mycena</taxon>
    </lineage>
</organism>
<dbReference type="EMBL" id="JARJCM010000012">
    <property type="protein sequence ID" value="KAJ7042416.1"/>
    <property type="molecule type" value="Genomic_DNA"/>
</dbReference>
<gene>
    <name evidence="2" type="ORF">C8F04DRAFT_76899</name>
</gene>
<evidence type="ECO:0000256" key="1">
    <source>
        <dbReference type="SAM" id="MobiDB-lite"/>
    </source>
</evidence>
<sequence>MSALDTTETSPQHKPPRRSRHPSTASIRSTASTKSPRPTVWRPPNHLRIRKDSLSSAPDARLSVVVVGAEISGTIGNVRDRMEAFNITVPVAGPSSPAPSASSDLPHEIAAIPEVDSDEVSFATLGESGDDKPVDGPNLVTFPVSVSPPASRASSWFGSISRAKGKEKLAEVQAVAAASTPNLLAPASSIPIPVPDATPSPSASEPVTSLNTGSPERPDPFLLAFDAQSSAAQRAASAAKRSWFSSSPVQPSPLRTTSPPQRIPHPIHIPPEAAALEDKAGVPSSIDSFPIGGA</sequence>
<feature type="region of interest" description="Disordered" evidence="1">
    <location>
        <begin position="190"/>
        <end position="294"/>
    </location>
</feature>
<feature type="compositionally biased region" description="Low complexity" evidence="1">
    <location>
        <begin position="227"/>
        <end position="242"/>
    </location>
</feature>
<evidence type="ECO:0000313" key="3">
    <source>
        <dbReference type="Proteomes" id="UP001218188"/>
    </source>
</evidence>
<feature type="region of interest" description="Disordered" evidence="1">
    <location>
        <begin position="1"/>
        <end position="53"/>
    </location>
</feature>
<feature type="compositionally biased region" description="Polar residues" evidence="1">
    <location>
        <begin position="22"/>
        <end position="36"/>
    </location>
</feature>
<protein>
    <submittedName>
        <fullName evidence="2">Uncharacterized protein</fullName>
    </submittedName>
</protein>
<proteinExistence type="predicted"/>
<feature type="compositionally biased region" description="Polar residues" evidence="1">
    <location>
        <begin position="243"/>
        <end position="258"/>
    </location>
</feature>
<dbReference type="Proteomes" id="UP001218188">
    <property type="component" value="Unassembled WGS sequence"/>
</dbReference>
<name>A0AAD6TBL3_9AGAR</name>
<accession>A0AAD6TBL3</accession>
<reference evidence="2" key="1">
    <citation type="submission" date="2023-03" db="EMBL/GenBank/DDBJ databases">
        <title>Massive genome expansion in bonnet fungi (Mycena s.s.) driven by repeated elements and novel gene families across ecological guilds.</title>
        <authorList>
            <consortium name="Lawrence Berkeley National Laboratory"/>
            <person name="Harder C.B."/>
            <person name="Miyauchi S."/>
            <person name="Viragh M."/>
            <person name="Kuo A."/>
            <person name="Thoen E."/>
            <person name="Andreopoulos B."/>
            <person name="Lu D."/>
            <person name="Skrede I."/>
            <person name="Drula E."/>
            <person name="Henrissat B."/>
            <person name="Morin E."/>
            <person name="Kohler A."/>
            <person name="Barry K."/>
            <person name="LaButti K."/>
            <person name="Morin E."/>
            <person name="Salamov A."/>
            <person name="Lipzen A."/>
            <person name="Mereny Z."/>
            <person name="Hegedus B."/>
            <person name="Baldrian P."/>
            <person name="Stursova M."/>
            <person name="Weitz H."/>
            <person name="Taylor A."/>
            <person name="Grigoriev I.V."/>
            <person name="Nagy L.G."/>
            <person name="Martin F."/>
            <person name="Kauserud H."/>
        </authorList>
    </citation>
    <scope>NUCLEOTIDE SEQUENCE</scope>
    <source>
        <strain evidence="2">CBHHK200</strain>
    </source>
</reference>
<feature type="compositionally biased region" description="Polar residues" evidence="1">
    <location>
        <begin position="1"/>
        <end position="12"/>
    </location>
</feature>
<evidence type="ECO:0000313" key="2">
    <source>
        <dbReference type="EMBL" id="KAJ7042416.1"/>
    </source>
</evidence>
<comment type="caution">
    <text evidence="2">The sequence shown here is derived from an EMBL/GenBank/DDBJ whole genome shotgun (WGS) entry which is preliminary data.</text>
</comment>